<evidence type="ECO:0000256" key="1">
    <source>
        <dbReference type="SAM" id="Phobius"/>
    </source>
</evidence>
<sequence length="109" mass="12224">MMASGDATDVVDGEMFLHTRCFRSFKSSTMMAGDDATLQIAWELSNDACGDKTDATLQITRELCNDNMQKNFLFFFLLDVALGLVIFESLQGFLRLSLCTTNDNPRDIH</sequence>
<evidence type="ECO:0000313" key="3">
    <source>
        <dbReference type="Proteomes" id="UP001497444"/>
    </source>
</evidence>
<keyword evidence="1" id="KW-0812">Transmembrane</keyword>
<keyword evidence="1" id="KW-0472">Membrane</keyword>
<name>A0ABP0W0V6_9BRYO</name>
<feature type="transmembrane region" description="Helical" evidence="1">
    <location>
        <begin position="72"/>
        <end position="94"/>
    </location>
</feature>
<dbReference type="EMBL" id="OZ020108">
    <property type="protein sequence ID" value="CAK9260406.1"/>
    <property type="molecule type" value="Genomic_DNA"/>
</dbReference>
<protein>
    <submittedName>
        <fullName evidence="2">Uncharacterized protein</fullName>
    </submittedName>
</protein>
<gene>
    <name evidence="2" type="ORF">CSSPJE1EN1_LOCUS5884</name>
</gene>
<reference evidence="2" key="1">
    <citation type="submission" date="2024-02" db="EMBL/GenBank/DDBJ databases">
        <authorList>
            <consortium name="ELIXIR-Norway"/>
            <consortium name="Elixir Norway"/>
        </authorList>
    </citation>
    <scope>NUCLEOTIDE SEQUENCE</scope>
</reference>
<organism evidence="2 3">
    <name type="scientific">Sphagnum jensenii</name>
    <dbReference type="NCBI Taxonomy" id="128206"/>
    <lineage>
        <taxon>Eukaryota</taxon>
        <taxon>Viridiplantae</taxon>
        <taxon>Streptophyta</taxon>
        <taxon>Embryophyta</taxon>
        <taxon>Bryophyta</taxon>
        <taxon>Sphagnophytina</taxon>
        <taxon>Sphagnopsida</taxon>
        <taxon>Sphagnales</taxon>
        <taxon>Sphagnaceae</taxon>
        <taxon>Sphagnum</taxon>
    </lineage>
</organism>
<keyword evidence="3" id="KW-1185">Reference proteome</keyword>
<dbReference type="Proteomes" id="UP001497444">
    <property type="component" value="Chromosome 13"/>
</dbReference>
<accession>A0ABP0W0V6</accession>
<proteinExistence type="predicted"/>
<keyword evidence="1" id="KW-1133">Transmembrane helix</keyword>
<evidence type="ECO:0000313" key="2">
    <source>
        <dbReference type="EMBL" id="CAK9260406.1"/>
    </source>
</evidence>